<dbReference type="InterPro" id="IPR005484">
    <property type="entry name" value="Ribosomal_uL18_bac/plant/anim"/>
</dbReference>
<evidence type="ECO:0000256" key="1">
    <source>
        <dbReference type="ARBA" id="ARBA00004173"/>
    </source>
</evidence>
<dbReference type="WBParaSite" id="maker-uti_cns_0000225-snap-gene-2.13-mRNA-1">
    <property type="protein sequence ID" value="maker-uti_cns_0000225-snap-gene-2.13-mRNA-1"/>
    <property type="gene ID" value="maker-uti_cns_0000225-snap-gene-2.13"/>
</dbReference>
<dbReference type="InterPro" id="IPR057268">
    <property type="entry name" value="Ribosomal_L18"/>
</dbReference>
<dbReference type="Proteomes" id="UP000095280">
    <property type="component" value="Unplaced"/>
</dbReference>
<evidence type="ECO:0000256" key="4">
    <source>
        <dbReference type="ARBA" id="ARBA00023128"/>
    </source>
</evidence>
<dbReference type="GO" id="GO:1990904">
    <property type="term" value="C:ribonucleoprotein complex"/>
    <property type="evidence" value="ECO:0007669"/>
    <property type="project" value="UniProtKB-KW"/>
</dbReference>
<name>A0A1I8FXQ4_9PLAT</name>
<evidence type="ECO:0000256" key="8">
    <source>
        <dbReference type="SAM" id="MobiDB-lite"/>
    </source>
</evidence>
<comment type="subcellular location">
    <subcellularLocation>
        <location evidence="1">Mitochondrion</location>
    </subcellularLocation>
</comment>
<evidence type="ECO:0000256" key="7">
    <source>
        <dbReference type="ARBA" id="ARBA00082661"/>
    </source>
</evidence>
<dbReference type="CDD" id="cd00432">
    <property type="entry name" value="Ribosomal_L18_L5e"/>
    <property type="match status" value="1"/>
</dbReference>
<keyword evidence="4" id="KW-0496">Mitochondrion</keyword>
<dbReference type="InterPro" id="IPR036967">
    <property type="entry name" value="Ribosomal_uS11_sf"/>
</dbReference>
<keyword evidence="9" id="KW-1185">Reference proteome</keyword>
<feature type="region of interest" description="Disordered" evidence="8">
    <location>
        <begin position="257"/>
        <end position="276"/>
    </location>
</feature>
<dbReference type="AlphaFoldDB" id="A0A1I8FXQ4"/>
<dbReference type="GO" id="GO:0008097">
    <property type="term" value="F:5S rRNA binding"/>
    <property type="evidence" value="ECO:0007669"/>
    <property type="project" value="TreeGrafter"/>
</dbReference>
<organism evidence="9 10">
    <name type="scientific">Macrostomum lignano</name>
    <dbReference type="NCBI Taxonomy" id="282301"/>
    <lineage>
        <taxon>Eukaryota</taxon>
        <taxon>Metazoa</taxon>
        <taxon>Spiralia</taxon>
        <taxon>Lophotrochozoa</taxon>
        <taxon>Platyhelminthes</taxon>
        <taxon>Rhabditophora</taxon>
        <taxon>Macrostomorpha</taxon>
        <taxon>Macrostomida</taxon>
        <taxon>Macrostomidae</taxon>
        <taxon>Macrostomum</taxon>
    </lineage>
</organism>
<evidence type="ECO:0000256" key="3">
    <source>
        <dbReference type="ARBA" id="ARBA00022980"/>
    </source>
</evidence>
<protein>
    <recommendedName>
        <fullName evidence="6">Large ribosomal subunit protein uL18m</fullName>
    </recommendedName>
    <alternativeName>
        <fullName evidence="7">39S ribosomal protein L18, mitochondrial</fullName>
    </alternativeName>
</protein>
<accession>A0A1I8FXQ4</accession>
<dbReference type="SUPFAM" id="SSF53137">
    <property type="entry name" value="Translational machinery components"/>
    <property type="match status" value="1"/>
</dbReference>
<evidence type="ECO:0000256" key="2">
    <source>
        <dbReference type="ARBA" id="ARBA00007116"/>
    </source>
</evidence>
<dbReference type="Gene3D" id="3.30.420.80">
    <property type="entry name" value="Ribosomal protein S11"/>
    <property type="match status" value="1"/>
</dbReference>
<evidence type="ECO:0000313" key="9">
    <source>
        <dbReference type="Proteomes" id="UP000095280"/>
    </source>
</evidence>
<dbReference type="GO" id="GO:0005840">
    <property type="term" value="C:ribosome"/>
    <property type="evidence" value="ECO:0007669"/>
    <property type="project" value="UniProtKB-KW"/>
</dbReference>
<dbReference type="PANTHER" id="PTHR12899">
    <property type="entry name" value="39S RIBOSOMAL PROTEIN L18, MITOCHONDRIAL"/>
    <property type="match status" value="1"/>
</dbReference>
<dbReference type="FunFam" id="3.30.420.80:FF:000005">
    <property type="entry name" value="39S ribosomal protein L18, mitochondrial"/>
    <property type="match status" value="1"/>
</dbReference>
<dbReference type="GO" id="GO:0005743">
    <property type="term" value="C:mitochondrial inner membrane"/>
    <property type="evidence" value="ECO:0007669"/>
    <property type="project" value="UniProtKB-ARBA"/>
</dbReference>
<sequence>NIFQAALSGFRALLCRSGGSSCGIRRLLCTSSSGSGGSPATAYPVGATFVNRNPRSLEYSGHEPKPKGWELQQPSRNYYLKCILRRTGSGTIAQIVHNSGSVVVEASTDESAIRSQLYSPRDVSAARAVGEVLARRCIQCGIDRVHVDQLALPRTAERNDAFCQALLDGGVQLEERPELPRPERPGVDYDSLTAEQRAALFPRLVDELRTGEDKAKYVQYAPTMRPARHQERERRYQALAKVRRGWWWNYRHQRLLPSPNPNNPFARATSGGEKSG</sequence>
<comment type="similarity">
    <text evidence="2">Belongs to the universal ribosomal protein uL18 family.</text>
</comment>
<evidence type="ECO:0000313" key="10">
    <source>
        <dbReference type="WBParaSite" id="maker-uti_cns_0000225-snap-gene-2.13-mRNA-1"/>
    </source>
</evidence>
<reference evidence="10" key="1">
    <citation type="submission" date="2016-11" db="UniProtKB">
        <authorList>
            <consortium name="WormBaseParasite"/>
        </authorList>
    </citation>
    <scope>IDENTIFICATION</scope>
</reference>
<dbReference type="PANTHER" id="PTHR12899:SF3">
    <property type="entry name" value="LARGE RIBOSOMAL SUBUNIT PROTEIN UL18M"/>
    <property type="match status" value="1"/>
</dbReference>
<evidence type="ECO:0000256" key="5">
    <source>
        <dbReference type="ARBA" id="ARBA00023274"/>
    </source>
</evidence>
<proteinExistence type="inferred from homology"/>
<keyword evidence="3" id="KW-0689">Ribosomal protein</keyword>
<dbReference type="GO" id="GO:0006412">
    <property type="term" value="P:translation"/>
    <property type="evidence" value="ECO:0007669"/>
    <property type="project" value="InterPro"/>
</dbReference>
<dbReference type="GO" id="GO:0003735">
    <property type="term" value="F:structural constituent of ribosome"/>
    <property type="evidence" value="ECO:0007669"/>
    <property type="project" value="InterPro"/>
</dbReference>
<keyword evidence="5" id="KW-0687">Ribonucleoprotein</keyword>
<evidence type="ECO:0000256" key="6">
    <source>
        <dbReference type="ARBA" id="ARBA00069051"/>
    </source>
</evidence>